<dbReference type="GO" id="GO:0005509">
    <property type="term" value="F:calcium ion binding"/>
    <property type="evidence" value="ECO:0007669"/>
    <property type="project" value="UniProtKB-UniRule"/>
</dbReference>
<dbReference type="Proteomes" id="UP000728185">
    <property type="component" value="Unassembled WGS sequence"/>
</dbReference>
<comment type="caution">
    <text evidence="4">The sequence shown here is derived from an EMBL/GenBank/DDBJ whole genome shotgun (WGS) entry which is preliminary data.</text>
</comment>
<feature type="domain" description="Cadherin" evidence="3">
    <location>
        <begin position="23"/>
        <end position="172"/>
    </location>
</feature>
<dbReference type="Gene3D" id="2.60.40.60">
    <property type="entry name" value="Cadherins"/>
    <property type="match status" value="1"/>
</dbReference>
<name>A0A8E0RXP5_9TREM</name>
<organism evidence="4 5">
    <name type="scientific">Fasciolopsis buskii</name>
    <dbReference type="NCBI Taxonomy" id="27845"/>
    <lineage>
        <taxon>Eukaryota</taxon>
        <taxon>Metazoa</taxon>
        <taxon>Spiralia</taxon>
        <taxon>Lophotrochozoa</taxon>
        <taxon>Platyhelminthes</taxon>
        <taxon>Trematoda</taxon>
        <taxon>Digenea</taxon>
        <taxon>Plagiorchiida</taxon>
        <taxon>Echinostomata</taxon>
        <taxon>Echinostomatoidea</taxon>
        <taxon>Fasciolidae</taxon>
        <taxon>Fasciolopsis</taxon>
    </lineage>
</organism>
<keyword evidence="5" id="KW-1185">Reference proteome</keyword>
<proteinExistence type="predicted"/>
<accession>A0A8E0RXP5</accession>
<dbReference type="InterPro" id="IPR002126">
    <property type="entry name" value="Cadherin-like_dom"/>
</dbReference>
<evidence type="ECO:0000313" key="5">
    <source>
        <dbReference type="Proteomes" id="UP000728185"/>
    </source>
</evidence>
<evidence type="ECO:0000256" key="2">
    <source>
        <dbReference type="SAM" id="SignalP"/>
    </source>
</evidence>
<dbReference type="CDD" id="cd11304">
    <property type="entry name" value="Cadherin_repeat"/>
    <property type="match status" value="1"/>
</dbReference>
<feature type="chain" id="PRO_5034581547" evidence="2">
    <location>
        <begin position="22"/>
        <end position="188"/>
    </location>
</feature>
<dbReference type="EMBL" id="LUCM01006787">
    <property type="protein sequence ID" value="KAA0190770.1"/>
    <property type="molecule type" value="Genomic_DNA"/>
</dbReference>
<protein>
    <submittedName>
        <fullName evidence="4">Protocadherin-1</fullName>
    </submittedName>
</protein>
<dbReference type="PROSITE" id="PS50268">
    <property type="entry name" value="CADHERIN_2"/>
    <property type="match status" value="1"/>
</dbReference>
<dbReference type="AlphaFoldDB" id="A0A8E0RXP5"/>
<keyword evidence="1" id="KW-0106">Calcium</keyword>
<gene>
    <name evidence="4" type="ORF">FBUS_01477</name>
</gene>
<feature type="signal peptide" evidence="2">
    <location>
        <begin position="1"/>
        <end position="21"/>
    </location>
</feature>
<dbReference type="GO" id="GO:0016020">
    <property type="term" value="C:membrane"/>
    <property type="evidence" value="ECO:0007669"/>
    <property type="project" value="InterPro"/>
</dbReference>
<keyword evidence="2" id="KW-0732">Signal</keyword>
<sequence>MCALRGFRLFLFLSVLFPTQKLFVAPYDIRLKDDTPNGTQLPVTFLPELPSERKIYSLLQTRGSQYFTLNSRTGQLSSARFIDRDRLCAESGLCCPGSSISTVMDTTNHGFTYPSSIHAMQTCPGQRFGSALLAQACVFNLSVSVVSTTGQQPDIFPITITICEENDHVPQFKVSSKHQLWEIVEEGE</sequence>
<reference evidence="4" key="1">
    <citation type="submission" date="2019-05" db="EMBL/GenBank/DDBJ databases">
        <title>Annotation for the trematode Fasciolopsis buski.</title>
        <authorList>
            <person name="Choi Y.-J."/>
        </authorList>
    </citation>
    <scope>NUCLEOTIDE SEQUENCE</scope>
    <source>
        <strain evidence="4">HT</strain>
        <tissue evidence="4">Whole worm</tissue>
    </source>
</reference>
<evidence type="ECO:0000256" key="1">
    <source>
        <dbReference type="PROSITE-ProRule" id="PRU00043"/>
    </source>
</evidence>
<evidence type="ECO:0000259" key="3">
    <source>
        <dbReference type="PROSITE" id="PS50268"/>
    </source>
</evidence>
<evidence type="ECO:0000313" key="4">
    <source>
        <dbReference type="EMBL" id="KAA0190770.1"/>
    </source>
</evidence>
<dbReference type="GO" id="GO:0007156">
    <property type="term" value="P:homophilic cell adhesion via plasma membrane adhesion molecules"/>
    <property type="evidence" value="ECO:0007669"/>
    <property type="project" value="InterPro"/>
</dbReference>